<dbReference type="InterPro" id="IPR005653">
    <property type="entry name" value="OstA-like_N"/>
</dbReference>
<gene>
    <name evidence="5" type="ORF">C7T94_05525</name>
</gene>
<feature type="compositionally biased region" description="Low complexity" evidence="2">
    <location>
        <begin position="689"/>
        <end position="700"/>
    </location>
</feature>
<keyword evidence="3" id="KW-0732">Signal</keyword>
<dbReference type="AlphaFoldDB" id="A0A2T3HP31"/>
<dbReference type="GO" id="GO:0009279">
    <property type="term" value="C:cell outer membrane"/>
    <property type="evidence" value="ECO:0007669"/>
    <property type="project" value="TreeGrafter"/>
</dbReference>
<dbReference type="Proteomes" id="UP000240912">
    <property type="component" value="Unassembled WGS sequence"/>
</dbReference>
<evidence type="ECO:0000313" key="6">
    <source>
        <dbReference type="Proteomes" id="UP000240912"/>
    </source>
</evidence>
<feature type="compositionally biased region" description="Basic and acidic residues" evidence="2">
    <location>
        <begin position="774"/>
        <end position="784"/>
    </location>
</feature>
<protein>
    <recommendedName>
        <fullName evidence="4">Organic solvent tolerance-like N-terminal domain-containing protein</fullName>
    </recommendedName>
</protein>
<feature type="region of interest" description="Disordered" evidence="2">
    <location>
        <begin position="676"/>
        <end position="784"/>
    </location>
</feature>
<dbReference type="PANTHER" id="PTHR30189:SF1">
    <property type="entry name" value="LPS-ASSEMBLY PROTEIN LPTD"/>
    <property type="match status" value="1"/>
</dbReference>
<feature type="compositionally biased region" description="Low complexity" evidence="2">
    <location>
        <begin position="716"/>
        <end position="734"/>
    </location>
</feature>
<comment type="caution">
    <text evidence="5">The sequence shown here is derived from an EMBL/GenBank/DDBJ whole genome shotgun (WGS) entry which is preliminary data.</text>
</comment>
<dbReference type="RefSeq" id="WP_107214285.1">
    <property type="nucleotide sequence ID" value="NZ_KZ686268.1"/>
</dbReference>
<dbReference type="Gene3D" id="2.60.450.10">
    <property type="entry name" value="Lipopolysaccharide (LPS) transport protein A like domain"/>
    <property type="match status" value="3"/>
</dbReference>
<name>A0A2T3HP31_9SPHI</name>
<organism evidence="5 6">
    <name type="scientific">Pedobacter yulinensis</name>
    <dbReference type="NCBI Taxonomy" id="2126353"/>
    <lineage>
        <taxon>Bacteria</taxon>
        <taxon>Pseudomonadati</taxon>
        <taxon>Bacteroidota</taxon>
        <taxon>Sphingobacteriia</taxon>
        <taxon>Sphingobacteriales</taxon>
        <taxon>Sphingobacteriaceae</taxon>
        <taxon>Pedobacter</taxon>
    </lineage>
</organism>
<dbReference type="PANTHER" id="PTHR30189">
    <property type="entry name" value="LPS-ASSEMBLY PROTEIN"/>
    <property type="match status" value="1"/>
</dbReference>
<keyword evidence="6" id="KW-1185">Reference proteome</keyword>
<evidence type="ECO:0000256" key="2">
    <source>
        <dbReference type="SAM" id="MobiDB-lite"/>
    </source>
</evidence>
<dbReference type="Pfam" id="PF13100">
    <property type="entry name" value="OstA_2"/>
    <property type="match status" value="1"/>
</dbReference>
<dbReference type="OrthoDB" id="9805931at2"/>
<feature type="signal peptide" evidence="3">
    <location>
        <begin position="1"/>
        <end position="19"/>
    </location>
</feature>
<accession>A0A2T3HP31</accession>
<evidence type="ECO:0000259" key="4">
    <source>
        <dbReference type="Pfam" id="PF13100"/>
    </source>
</evidence>
<feature type="chain" id="PRO_5015637940" description="Organic solvent tolerance-like N-terminal domain-containing protein" evidence="3">
    <location>
        <begin position="20"/>
        <end position="784"/>
    </location>
</feature>
<sequence length="784" mass="85848">MKKLPFLLCLILLPGILLAQSKSPIQLTSYTIINGVPAQDLVRLGKPTFRQDNAILTADSAHFYQKKNVFEAFGNVHINQADTVNIFSDQLHYDGNKKQAHLTNNVRLVQRESVLTTNVLDYNMVSKIGTYTNGGKIVNKDVTVTSRNGYYFANTNDSYFRYNVLVKTPQSTITSDTMRYNTQSKWTYFYGPTNIKGKDDNLYTENGLYNTLSEKAFFGKRNLYKNGSKSLKGDSLTWDGKAGYGKAVGNIFFRDTTDKTLLRGEVGEYFKKTERTLVTKNAYFGIETSDSVKVGKKMTLDSLWMGADTLETQMVLQKTLKLLPKISVKANNELDFEERGGAESQSDSTAAVRPPMSAPGEKASAPATAPSVEQAKTSSPKKETPAERRRKRRAEKAGEPAGARPEVASPAALATDSVKLKAAADSLLRSKAADSLVRTAAKARADSVASKPNGLTRAEIRKAGRAARTVTQSAANAAAQPKKQAPVTPLDTMRTRVINAYHNVRVYKSDMQAKADSLFYTSADSTLRCYQNPILWSQGSQQTGDTIHIQFVNKKVNSVQVIQSAFLVNTPPDSLRFNQIKGKILTGFFSKGKLNTLFVDGNAESIYFTQDDSTKLYKEMNQTVGSRLKISFADNEIEKIVNIKKPEGVLYPVEEAPKESFLKGFIWKPEDRPKSKLDAIRAPKKKTSKAAAAKKPGARAQTQAKPGTAGKPARQPGVTTPATAAPASGTGTRPRPATLQDTTAAPVRKLPNLIPDTTGRTEPPIVRPGSTLKKQADSAAKRNN</sequence>
<evidence type="ECO:0000313" key="5">
    <source>
        <dbReference type="EMBL" id="PST84186.1"/>
    </source>
</evidence>
<keyword evidence="1" id="KW-0472">Membrane</keyword>
<evidence type="ECO:0000256" key="3">
    <source>
        <dbReference type="SAM" id="SignalP"/>
    </source>
</evidence>
<dbReference type="EMBL" id="PYLS01000004">
    <property type="protein sequence ID" value="PST84186.1"/>
    <property type="molecule type" value="Genomic_DNA"/>
</dbReference>
<keyword evidence="1" id="KW-0998">Cell outer membrane</keyword>
<dbReference type="InterPro" id="IPR050218">
    <property type="entry name" value="LptD"/>
</dbReference>
<reference evidence="5 6" key="1">
    <citation type="submission" date="2018-03" db="EMBL/GenBank/DDBJ databases">
        <authorList>
            <person name="Keele B.F."/>
        </authorList>
    </citation>
    <scope>NUCLEOTIDE SEQUENCE [LARGE SCALE GENOMIC DNA]</scope>
    <source>
        <strain evidence="5 6">YL28-9</strain>
    </source>
</reference>
<evidence type="ECO:0000256" key="1">
    <source>
        <dbReference type="ARBA" id="ARBA00023237"/>
    </source>
</evidence>
<dbReference type="GO" id="GO:1990351">
    <property type="term" value="C:transporter complex"/>
    <property type="evidence" value="ECO:0007669"/>
    <property type="project" value="TreeGrafter"/>
</dbReference>
<feature type="region of interest" description="Disordered" evidence="2">
    <location>
        <begin position="337"/>
        <end position="412"/>
    </location>
</feature>
<proteinExistence type="predicted"/>
<feature type="domain" description="Organic solvent tolerance-like N-terminal" evidence="4">
    <location>
        <begin position="42"/>
        <end position="176"/>
    </location>
</feature>